<feature type="signal peptide" evidence="1">
    <location>
        <begin position="1"/>
        <end position="20"/>
    </location>
</feature>
<evidence type="ECO:0000256" key="1">
    <source>
        <dbReference type="SAM" id="SignalP"/>
    </source>
</evidence>
<accession>A0A1H3T759</accession>
<dbReference type="STRING" id="1244108.SAMN05444004_11561"/>
<dbReference type="Proteomes" id="UP000198914">
    <property type="component" value="Unassembled WGS sequence"/>
</dbReference>
<dbReference type="PROSITE" id="PS51257">
    <property type="entry name" value="PROKAR_LIPOPROTEIN"/>
    <property type="match status" value="1"/>
</dbReference>
<reference evidence="4" key="1">
    <citation type="submission" date="2016-10" db="EMBL/GenBank/DDBJ databases">
        <authorList>
            <person name="Varghese N."/>
            <person name="Submissions S."/>
        </authorList>
    </citation>
    <scope>NUCLEOTIDE SEQUENCE [LARGE SCALE GENOMIC DNA]</scope>
    <source>
        <strain evidence="4">DSM 100420</strain>
    </source>
</reference>
<dbReference type="RefSeq" id="WP_092647227.1">
    <property type="nucleotide sequence ID" value="NZ_FNPX01000015.1"/>
</dbReference>
<feature type="domain" description="Ysc84 actin-binding" evidence="2">
    <location>
        <begin position="98"/>
        <end position="180"/>
    </location>
</feature>
<dbReference type="AlphaFoldDB" id="A0A1H3T759"/>
<evidence type="ECO:0000313" key="3">
    <source>
        <dbReference type="EMBL" id="SDZ46092.1"/>
    </source>
</evidence>
<keyword evidence="4" id="KW-1185">Reference proteome</keyword>
<dbReference type="InterPro" id="IPR006311">
    <property type="entry name" value="TAT_signal"/>
</dbReference>
<dbReference type="InterPro" id="IPR007461">
    <property type="entry name" value="Ysc84_actin-binding"/>
</dbReference>
<dbReference type="OrthoDB" id="7847492at2"/>
<dbReference type="PROSITE" id="PS51318">
    <property type="entry name" value="TAT"/>
    <property type="match status" value="1"/>
</dbReference>
<proteinExistence type="predicted"/>
<sequence length="185" mass="19186">MTAFSRRRFLAVASAPLALAACGNGVGGNGGDRIDGRVDAAFNFMYNTLPDTRVLADKAAGILMMPVVTEAGFGFGGAYGRGALRVNGVTVDYYSTTSASVGLQIGGQQYSHALFFMTQPALNNFRTSQGWTAGADLEYAVSSNARSLSTGTTELLTPVIAVVFGQAGLLAGASLEGAKYNRIIP</sequence>
<feature type="chain" id="PRO_5011564315" evidence="1">
    <location>
        <begin position="21"/>
        <end position="185"/>
    </location>
</feature>
<evidence type="ECO:0000313" key="4">
    <source>
        <dbReference type="Proteomes" id="UP000198914"/>
    </source>
</evidence>
<name>A0A1H3T759_9RHOB</name>
<evidence type="ECO:0000259" key="2">
    <source>
        <dbReference type="Pfam" id="PF04366"/>
    </source>
</evidence>
<protein>
    <submittedName>
        <fullName evidence="3">Las17-binding protein actin regulator</fullName>
    </submittedName>
</protein>
<dbReference type="Pfam" id="PF04366">
    <property type="entry name" value="Ysc84"/>
    <property type="match status" value="1"/>
</dbReference>
<keyword evidence="1" id="KW-0732">Signal</keyword>
<gene>
    <name evidence="3" type="ORF">SAMN05444004_11561</name>
</gene>
<organism evidence="3 4">
    <name type="scientific">Jannaschia faecimaris</name>
    <dbReference type="NCBI Taxonomy" id="1244108"/>
    <lineage>
        <taxon>Bacteria</taxon>
        <taxon>Pseudomonadati</taxon>
        <taxon>Pseudomonadota</taxon>
        <taxon>Alphaproteobacteria</taxon>
        <taxon>Rhodobacterales</taxon>
        <taxon>Roseobacteraceae</taxon>
        <taxon>Jannaschia</taxon>
    </lineage>
</organism>
<dbReference type="EMBL" id="FNPX01000015">
    <property type="protein sequence ID" value="SDZ46092.1"/>
    <property type="molecule type" value="Genomic_DNA"/>
</dbReference>